<evidence type="ECO:0000313" key="2">
    <source>
        <dbReference type="Proteomes" id="UP000187001"/>
    </source>
</evidence>
<dbReference type="AlphaFoldDB" id="A0ABD6QTV7"/>
<organism evidence="1 2">
    <name type="scientific">Mycolicibacterium fortuitum</name>
    <name type="common">Mycobacterium fortuitum</name>
    <dbReference type="NCBI Taxonomy" id="1766"/>
    <lineage>
        <taxon>Bacteria</taxon>
        <taxon>Bacillati</taxon>
        <taxon>Actinomycetota</taxon>
        <taxon>Actinomycetes</taxon>
        <taxon>Mycobacteriales</taxon>
        <taxon>Mycobacteriaceae</taxon>
        <taxon>Mycolicibacterium</taxon>
    </lineage>
</organism>
<name>A0ABD6QTV7_MYCFO</name>
<proteinExistence type="predicted"/>
<dbReference type="EMBL" id="MBER01000010">
    <property type="protein sequence ID" value="OMC51981.1"/>
    <property type="molecule type" value="Genomic_DNA"/>
</dbReference>
<comment type="caution">
    <text evidence="1">The sequence shown here is derived from an EMBL/GenBank/DDBJ whole genome shotgun (WGS) entry which is preliminary data.</text>
</comment>
<reference evidence="1 2" key="1">
    <citation type="submission" date="2016-07" db="EMBL/GenBank/DDBJ databases">
        <authorList>
            <person name="Sutton G."/>
            <person name="Brinkac L."/>
            <person name="Sanka R."/>
            <person name="Adams M."/>
            <person name="Lau E."/>
            <person name="Kumar A."/>
            <person name="Macaden R."/>
        </authorList>
    </citation>
    <scope>NUCLEOTIDE SEQUENCE [LARGE SCALE GENOMIC DNA]</scope>
    <source>
        <strain evidence="1 2">GA-0871</strain>
    </source>
</reference>
<gene>
    <name evidence="1" type="ORF">A5742_17785</name>
</gene>
<dbReference type="Proteomes" id="UP000187001">
    <property type="component" value="Unassembled WGS sequence"/>
</dbReference>
<sequence>MDLEPAALQEVAHDRCALGIRDMPLRTAPSGIAAGDIVALTDPGAYSADRRTDQWELKREPAP</sequence>
<accession>A0ABD6QTV7</accession>
<protein>
    <submittedName>
        <fullName evidence="1">Uncharacterized protein</fullName>
    </submittedName>
</protein>
<evidence type="ECO:0000313" key="1">
    <source>
        <dbReference type="EMBL" id="OMC51981.1"/>
    </source>
</evidence>